<dbReference type="Proteomes" id="UP000244384">
    <property type="component" value="Chromosome"/>
</dbReference>
<reference evidence="2" key="1">
    <citation type="submission" date="2018-01" db="EMBL/GenBank/DDBJ databases">
        <authorList>
            <person name="Li J."/>
        </authorList>
    </citation>
    <scope>NUCLEOTIDE SEQUENCE [LARGE SCALE GENOMIC DNA]</scope>
    <source>
        <strain evidence="2">592</strain>
    </source>
</reference>
<organism evidence="1 2">
    <name type="scientific">Aeromicrobium chenweiae</name>
    <dbReference type="NCBI Taxonomy" id="2079793"/>
    <lineage>
        <taxon>Bacteria</taxon>
        <taxon>Bacillati</taxon>
        <taxon>Actinomycetota</taxon>
        <taxon>Actinomycetes</taxon>
        <taxon>Propionibacteriales</taxon>
        <taxon>Nocardioidaceae</taxon>
        <taxon>Aeromicrobium</taxon>
    </lineage>
</organism>
<dbReference type="KEGG" id="aez:C3E78_00425"/>
<keyword evidence="2" id="KW-1185">Reference proteome</keyword>
<dbReference type="RefSeq" id="WP_108576466.1">
    <property type="nucleotide sequence ID" value="NZ_CP026952.1"/>
</dbReference>
<sequence>MTKYRLDRRFTLPAIGVHLIAAGIVAALAFLVWAWLGVLAVLLLLNAVRVFAFPPVVARLDPLGVRLGGLMTMKPVRVVWTQVEDVSVDHARLRFDQGAEGAVTFPLAYAGKRAEELVREVYDRLNTANGYSRYEAPSS</sequence>
<proteinExistence type="predicted"/>
<protein>
    <submittedName>
        <fullName evidence="1">Uncharacterized protein</fullName>
    </submittedName>
</protein>
<evidence type="ECO:0000313" key="1">
    <source>
        <dbReference type="EMBL" id="AWB90820.1"/>
    </source>
</evidence>
<evidence type="ECO:0000313" key="2">
    <source>
        <dbReference type="Proteomes" id="UP000244384"/>
    </source>
</evidence>
<accession>A0A2S0WHW1</accession>
<accession>A0A5F2ENH2</accession>
<dbReference type="OrthoDB" id="3747535at2"/>
<gene>
    <name evidence="1" type="ORF">C3E78_00425</name>
</gene>
<dbReference type="EMBL" id="CP026952">
    <property type="protein sequence ID" value="AWB90820.1"/>
    <property type="molecule type" value="Genomic_DNA"/>
</dbReference>
<name>A0A2S0WHW1_9ACTN</name>
<dbReference type="AlphaFoldDB" id="A0A2S0WHW1"/>